<dbReference type="InterPro" id="IPR008258">
    <property type="entry name" value="Transglycosylase_SLT_dom_1"/>
</dbReference>
<dbReference type="Pfam" id="PF04122">
    <property type="entry name" value="CW_binding_2"/>
    <property type="match status" value="3"/>
</dbReference>
<comment type="caution">
    <text evidence="4">The sequence shown here is derived from an EMBL/GenBank/DDBJ whole genome shotgun (WGS) entry which is preliminary data.</text>
</comment>
<dbReference type="EMBL" id="DUTF01000092">
    <property type="protein sequence ID" value="HHY25920.1"/>
    <property type="molecule type" value="Genomic_DNA"/>
</dbReference>
<dbReference type="Proteomes" id="UP000553059">
    <property type="component" value="Unassembled WGS sequence"/>
</dbReference>
<dbReference type="SUPFAM" id="SSF53955">
    <property type="entry name" value="Lysozyme-like"/>
    <property type="match status" value="1"/>
</dbReference>
<proteinExistence type="predicted"/>
<evidence type="ECO:0000313" key="4">
    <source>
        <dbReference type="EMBL" id="HHY25920.1"/>
    </source>
</evidence>
<evidence type="ECO:0000256" key="2">
    <source>
        <dbReference type="SAM" id="SignalP"/>
    </source>
</evidence>
<dbReference type="AlphaFoldDB" id="A0A7C7D8J2"/>
<feature type="chain" id="PRO_5039628161" evidence="2">
    <location>
        <begin position="23"/>
        <end position="607"/>
    </location>
</feature>
<dbReference type="Gene3D" id="3.40.50.12090">
    <property type="match status" value="2"/>
</dbReference>
<feature type="signal peptide" evidence="2">
    <location>
        <begin position="1"/>
        <end position="22"/>
    </location>
</feature>
<dbReference type="Gene3D" id="1.10.530.10">
    <property type="match status" value="1"/>
</dbReference>
<feature type="domain" description="Transglycosylase SLT" evidence="3">
    <location>
        <begin position="57"/>
        <end position="164"/>
    </location>
</feature>
<reference evidence="4 5" key="1">
    <citation type="journal article" date="2020" name="Biotechnol. Biofuels">
        <title>New insights from the biogas microbiome by comprehensive genome-resolved metagenomics of nearly 1600 species originating from multiple anaerobic digesters.</title>
        <authorList>
            <person name="Campanaro S."/>
            <person name="Treu L."/>
            <person name="Rodriguez-R L.M."/>
            <person name="Kovalovszki A."/>
            <person name="Ziels R.M."/>
            <person name="Maus I."/>
            <person name="Zhu X."/>
            <person name="Kougias P.G."/>
            <person name="Basile A."/>
            <person name="Luo G."/>
            <person name="Schluter A."/>
            <person name="Konstantinidis K.T."/>
            <person name="Angelidaki I."/>
        </authorList>
    </citation>
    <scope>NUCLEOTIDE SEQUENCE [LARGE SCALE GENOMIC DNA]</scope>
    <source>
        <strain evidence="4">AS05jafATM_4</strain>
    </source>
</reference>
<dbReference type="PANTHER" id="PTHR30032">
    <property type="entry name" value="N-ACETYLMURAMOYL-L-ALANINE AMIDASE-RELATED"/>
    <property type="match status" value="1"/>
</dbReference>
<dbReference type="InterPro" id="IPR051922">
    <property type="entry name" value="Bact_Sporulation_Assoc"/>
</dbReference>
<protein>
    <submittedName>
        <fullName evidence="4">Transglycosylase SLT domain-containing protein</fullName>
    </submittedName>
</protein>
<evidence type="ECO:0000259" key="3">
    <source>
        <dbReference type="Pfam" id="PF01464"/>
    </source>
</evidence>
<name>A0A7C7D8J2_9FIRM</name>
<dbReference type="InterPro" id="IPR023346">
    <property type="entry name" value="Lysozyme-like_dom_sf"/>
</dbReference>
<evidence type="ECO:0000313" key="5">
    <source>
        <dbReference type="Proteomes" id="UP000553059"/>
    </source>
</evidence>
<organism evidence="4 5">
    <name type="scientific">Desulfitobacterium dehalogenans</name>
    <dbReference type="NCBI Taxonomy" id="36854"/>
    <lineage>
        <taxon>Bacteria</taxon>
        <taxon>Bacillati</taxon>
        <taxon>Bacillota</taxon>
        <taxon>Clostridia</taxon>
        <taxon>Eubacteriales</taxon>
        <taxon>Desulfitobacteriaceae</taxon>
        <taxon>Desulfitobacterium</taxon>
    </lineage>
</organism>
<gene>
    <name evidence="4" type="ORF">GX523_04060</name>
</gene>
<evidence type="ECO:0000256" key="1">
    <source>
        <dbReference type="SAM" id="MobiDB-lite"/>
    </source>
</evidence>
<sequence>MIRRYAITGVMICALLTTQTFGQPVVLYAATESTGDLSQATSTTYVNPSYEEINRIIENIAKEKEIPSIILKAIAFKESSWRQFDKEGNPILSRLEHPAIGIMQVATYNDNDQETIDKLKTDLEFNIRMGADLLNEKWRFTPTIGDGDRNKLENWYFALWAYNIWTDKNNPNTLAATSPGTLTYQEKVFSILAQPEGFFAQYIEPMEVTPIPTELLPAAGVPAKDSVWATPEPIHYGDLNTSGTPGDESTDPNNSDNTEEPPGEEEVPDPPQTPEPLEFIRLAGENRIDTAIEQALSGWPAGAATVILARADHFPDALAGVPLAAQYDAPILLTSSQTLETRVEETIMALDPERVILLGGEGALSQGISDKLKDLGWGGDRQIRVSGLNRYGTAADIALATVEVSQDRSVGSIEAVAIATGENFPDALSIASIAGIKQMPILLTEGKTLPKETLEALRILNPQKVYLIGGEGAINPSIQNKIQEQLSLSSSQLVRLYGNSRYDTMAAVTEAFAAESQGLCFATGQEFPDALAGAALAARLKATVILLPKSSIEDYPRLKNAIARHPRNIEAQPYIFGGDGAVSPERVEELKELLGNTYLAGNILEKP</sequence>
<feature type="compositionally biased region" description="Acidic residues" evidence="1">
    <location>
        <begin position="257"/>
        <end position="268"/>
    </location>
</feature>
<feature type="region of interest" description="Disordered" evidence="1">
    <location>
        <begin position="230"/>
        <end position="276"/>
    </location>
</feature>
<dbReference type="PANTHER" id="PTHR30032:SF8">
    <property type="entry name" value="GERMINATION-SPECIFIC N-ACETYLMURAMOYL-L-ALANINE AMIDASE"/>
    <property type="match status" value="1"/>
</dbReference>
<dbReference type="InterPro" id="IPR007253">
    <property type="entry name" value="Cell_wall-bd_2"/>
</dbReference>
<keyword evidence="2" id="KW-0732">Signal</keyword>
<accession>A0A7C7D8J2</accession>
<dbReference type="Pfam" id="PF01464">
    <property type="entry name" value="SLT"/>
    <property type="match status" value="1"/>
</dbReference>